<evidence type="ECO:0000259" key="1">
    <source>
        <dbReference type="Pfam" id="PF13976"/>
    </source>
</evidence>
<dbReference type="AlphaFoldDB" id="A0A392U8M9"/>
<keyword evidence="3" id="KW-1185">Reference proteome</keyword>
<name>A0A392U8M9_9FABA</name>
<dbReference type="EMBL" id="LXQA010741948">
    <property type="protein sequence ID" value="MCI68746.1"/>
    <property type="molecule type" value="Genomic_DNA"/>
</dbReference>
<accession>A0A392U8M9</accession>
<comment type="caution">
    <text evidence="2">The sequence shown here is derived from an EMBL/GenBank/DDBJ whole genome shotgun (WGS) entry which is preliminary data.</text>
</comment>
<dbReference type="InterPro" id="IPR025724">
    <property type="entry name" value="GAG-pre-integrase_dom"/>
</dbReference>
<proteinExistence type="predicted"/>
<organism evidence="2 3">
    <name type="scientific">Trifolium medium</name>
    <dbReference type="NCBI Taxonomy" id="97028"/>
    <lineage>
        <taxon>Eukaryota</taxon>
        <taxon>Viridiplantae</taxon>
        <taxon>Streptophyta</taxon>
        <taxon>Embryophyta</taxon>
        <taxon>Tracheophyta</taxon>
        <taxon>Spermatophyta</taxon>
        <taxon>Magnoliopsida</taxon>
        <taxon>eudicotyledons</taxon>
        <taxon>Gunneridae</taxon>
        <taxon>Pentapetalae</taxon>
        <taxon>rosids</taxon>
        <taxon>fabids</taxon>
        <taxon>Fabales</taxon>
        <taxon>Fabaceae</taxon>
        <taxon>Papilionoideae</taxon>
        <taxon>50 kb inversion clade</taxon>
        <taxon>NPAAA clade</taxon>
        <taxon>Hologalegina</taxon>
        <taxon>IRL clade</taxon>
        <taxon>Trifolieae</taxon>
        <taxon>Trifolium</taxon>
    </lineage>
</organism>
<feature type="domain" description="GAG-pre-integrase" evidence="1">
    <location>
        <begin position="1"/>
        <end position="40"/>
    </location>
</feature>
<protein>
    <recommendedName>
        <fullName evidence="1">GAG-pre-integrase domain-containing protein</fullName>
    </recommendedName>
</protein>
<evidence type="ECO:0000313" key="2">
    <source>
        <dbReference type="EMBL" id="MCI68746.1"/>
    </source>
</evidence>
<feature type="non-terminal residue" evidence="2">
    <location>
        <position position="73"/>
    </location>
</feature>
<evidence type="ECO:0000313" key="3">
    <source>
        <dbReference type="Proteomes" id="UP000265520"/>
    </source>
</evidence>
<dbReference type="Proteomes" id="UP000265520">
    <property type="component" value="Unassembled WGS sequence"/>
</dbReference>
<dbReference type="Pfam" id="PF13976">
    <property type="entry name" value="gag_pre-integrs"/>
    <property type="match status" value="1"/>
</dbReference>
<sequence>MRFGHFHFSGLNYLSRKDYVSGLPVVNIPRGVCETCQIGKKHRDSFPTGKSWRATKLLEIVHSDLCSVEIPTP</sequence>
<reference evidence="2 3" key="1">
    <citation type="journal article" date="2018" name="Front. Plant Sci.">
        <title>Red Clover (Trifolium pratense) and Zigzag Clover (T. medium) - A Picture of Genomic Similarities and Differences.</title>
        <authorList>
            <person name="Dluhosova J."/>
            <person name="Istvanek J."/>
            <person name="Nedelnik J."/>
            <person name="Repkova J."/>
        </authorList>
    </citation>
    <scope>NUCLEOTIDE SEQUENCE [LARGE SCALE GENOMIC DNA]</scope>
    <source>
        <strain evidence="3">cv. 10/8</strain>
        <tissue evidence="2">Leaf</tissue>
    </source>
</reference>